<dbReference type="SUPFAM" id="SSF89957">
    <property type="entry name" value="MTH1187/YkoF-like"/>
    <property type="match status" value="1"/>
</dbReference>
<dbReference type="EMBL" id="JACRSV010000003">
    <property type="protein sequence ID" value="MBC8560470.1"/>
    <property type="molecule type" value="Genomic_DNA"/>
</dbReference>
<feature type="domain" description="Thiamin/hydroxymethyl pyrimidine-binding YkoF putative" evidence="1">
    <location>
        <begin position="128"/>
        <end position="205"/>
    </location>
</feature>
<feature type="domain" description="Thiamin/hydroxymethyl pyrimidine-binding YkoF putative" evidence="1">
    <location>
        <begin position="22"/>
        <end position="101"/>
    </location>
</feature>
<name>A0A926E6P3_9FIRM</name>
<accession>A0A926E6P3</accession>
<sequence length="206" mass="23415">MSNKKLEDLDCPWCGRGASLDITGCRFVLCPMSGRYIDIILDAVKQVDTRKIWHTTDKLSTIYRGKRIHVTDAVKACFVNAYQQDVHMVMEATFSKGCPGDTDADSFLSEDNVLMNQARIADKHFPVLCKFAFYPMGMDDYIRHIAHIANLAIERGVYLESSHYATVLQGDVHDIFDYFDEVMKYAEQNISHYILEATLSVNSPTK</sequence>
<dbReference type="Gene3D" id="3.30.70.930">
    <property type="match status" value="2"/>
</dbReference>
<dbReference type="Pfam" id="PF07615">
    <property type="entry name" value="Ykof"/>
    <property type="match status" value="2"/>
</dbReference>
<comment type="caution">
    <text evidence="2">The sequence shown here is derived from an EMBL/GenBank/DDBJ whole genome shotgun (WGS) entry which is preliminary data.</text>
</comment>
<reference evidence="2" key="1">
    <citation type="submission" date="2020-08" db="EMBL/GenBank/DDBJ databases">
        <title>Genome public.</title>
        <authorList>
            <person name="Liu C."/>
            <person name="Sun Q."/>
        </authorList>
    </citation>
    <scope>NUCLEOTIDE SEQUENCE</scope>
    <source>
        <strain evidence="2">NSJ-33</strain>
    </source>
</reference>
<evidence type="ECO:0000313" key="3">
    <source>
        <dbReference type="Proteomes" id="UP000610760"/>
    </source>
</evidence>
<dbReference type="RefSeq" id="WP_249295457.1">
    <property type="nucleotide sequence ID" value="NZ_JACRSV010000003.1"/>
</dbReference>
<protein>
    <submittedName>
        <fullName evidence="2">Thiamine-binding protein</fullName>
    </submittedName>
</protein>
<dbReference type="AlphaFoldDB" id="A0A926E6P3"/>
<dbReference type="Proteomes" id="UP000610760">
    <property type="component" value="Unassembled WGS sequence"/>
</dbReference>
<gene>
    <name evidence="2" type="ORF">H8710_10390</name>
</gene>
<evidence type="ECO:0000259" key="1">
    <source>
        <dbReference type="Pfam" id="PF07615"/>
    </source>
</evidence>
<evidence type="ECO:0000313" key="2">
    <source>
        <dbReference type="EMBL" id="MBC8560470.1"/>
    </source>
</evidence>
<keyword evidence="3" id="KW-1185">Reference proteome</keyword>
<dbReference type="InterPro" id="IPR029756">
    <property type="entry name" value="MTH1187/YkoF-like"/>
</dbReference>
<organism evidence="2 3">
    <name type="scientific">Fumia xinanensis</name>
    <dbReference type="NCBI Taxonomy" id="2763659"/>
    <lineage>
        <taxon>Bacteria</taxon>
        <taxon>Bacillati</taxon>
        <taxon>Bacillota</taxon>
        <taxon>Clostridia</taxon>
        <taxon>Eubacteriales</taxon>
        <taxon>Oscillospiraceae</taxon>
        <taxon>Fumia</taxon>
    </lineage>
</organism>
<proteinExistence type="predicted"/>
<dbReference type="InterPro" id="IPR011522">
    <property type="entry name" value="Thiamin/HMP-bd_put_YkoF"/>
</dbReference>